<dbReference type="AlphaFoldDB" id="A0A2T7F390"/>
<feature type="region of interest" description="Disordered" evidence="1">
    <location>
        <begin position="28"/>
        <end position="59"/>
    </location>
</feature>
<evidence type="ECO:0000313" key="3">
    <source>
        <dbReference type="Proteomes" id="UP000244336"/>
    </source>
</evidence>
<protein>
    <submittedName>
        <fullName evidence="2">Uncharacterized protein</fullName>
    </submittedName>
</protein>
<gene>
    <name evidence="2" type="ORF">GQ55_1G073100</name>
</gene>
<dbReference type="OrthoDB" id="10525092at2759"/>
<evidence type="ECO:0000256" key="1">
    <source>
        <dbReference type="SAM" id="MobiDB-lite"/>
    </source>
</evidence>
<dbReference type="Gramene" id="PUZ74544">
    <property type="protein sequence ID" value="PUZ74544"/>
    <property type="gene ID" value="GQ55_1G073100"/>
</dbReference>
<dbReference type="EMBL" id="CM009749">
    <property type="protein sequence ID" value="PUZ74544.1"/>
    <property type="molecule type" value="Genomic_DNA"/>
</dbReference>
<organism evidence="2 3">
    <name type="scientific">Panicum hallii var. hallii</name>
    <dbReference type="NCBI Taxonomy" id="1504633"/>
    <lineage>
        <taxon>Eukaryota</taxon>
        <taxon>Viridiplantae</taxon>
        <taxon>Streptophyta</taxon>
        <taxon>Embryophyta</taxon>
        <taxon>Tracheophyta</taxon>
        <taxon>Spermatophyta</taxon>
        <taxon>Magnoliopsida</taxon>
        <taxon>Liliopsida</taxon>
        <taxon>Poales</taxon>
        <taxon>Poaceae</taxon>
        <taxon>PACMAD clade</taxon>
        <taxon>Panicoideae</taxon>
        <taxon>Panicodae</taxon>
        <taxon>Paniceae</taxon>
        <taxon>Panicinae</taxon>
        <taxon>Panicum</taxon>
        <taxon>Panicum sect. Panicum</taxon>
    </lineage>
</organism>
<dbReference type="Proteomes" id="UP000244336">
    <property type="component" value="Chromosome 1"/>
</dbReference>
<keyword evidence="3" id="KW-1185">Reference proteome</keyword>
<feature type="compositionally biased region" description="Polar residues" evidence="1">
    <location>
        <begin position="43"/>
        <end position="59"/>
    </location>
</feature>
<sequence length="59" mass="6599">MVRFCTTISKESIDEVEDVVSLRKEPLKATTQQAMADECLSKPPTSIDNSDPQSKHSYI</sequence>
<name>A0A2T7F390_9POAL</name>
<accession>A0A2T7F390</accession>
<proteinExistence type="predicted"/>
<evidence type="ECO:0000313" key="2">
    <source>
        <dbReference type="EMBL" id="PUZ74544.1"/>
    </source>
</evidence>
<reference evidence="2 3" key="1">
    <citation type="submission" date="2018-04" db="EMBL/GenBank/DDBJ databases">
        <title>WGS assembly of Panicum hallii var. hallii HAL2.</title>
        <authorList>
            <person name="Lovell J."/>
            <person name="Jenkins J."/>
            <person name="Lowry D."/>
            <person name="Mamidi S."/>
            <person name="Sreedasyam A."/>
            <person name="Weng X."/>
            <person name="Barry K."/>
            <person name="Bonette J."/>
            <person name="Campitelli B."/>
            <person name="Daum C."/>
            <person name="Gordon S."/>
            <person name="Gould B."/>
            <person name="Lipzen A."/>
            <person name="MacQueen A."/>
            <person name="Palacio-Mejia J."/>
            <person name="Plott C."/>
            <person name="Shakirov E."/>
            <person name="Shu S."/>
            <person name="Yoshinaga Y."/>
            <person name="Zane M."/>
            <person name="Rokhsar D."/>
            <person name="Grimwood J."/>
            <person name="Schmutz J."/>
            <person name="Juenger T."/>
        </authorList>
    </citation>
    <scope>NUCLEOTIDE SEQUENCE [LARGE SCALE GENOMIC DNA]</scope>
    <source>
        <strain evidence="3">cv. HAL2</strain>
    </source>
</reference>